<dbReference type="EMBL" id="CAJVPD010000293">
    <property type="protein sequence ID" value="CAG8425587.1"/>
    <property type="molecule type" value="Genomic_DNA"/>
</dbReference>
<organism evidence="2 3">
    <name type="scientific">Penicillium salamii</name>
    <dbReference type="NCBI Taxonomy" id="1612424"/>
    <lineage>
        <taxon>Eukaryota</taxon>
        <taxon>Fungi</taxon>
        <taxon>Dikarya</taxon>
        <taxon>Ascomycota</taxon>
        <taxon>Pezizomycotina</taxon>
        <taxon>Eurotiomycetes</taxon>
        <taxon>Eurotiomycetidae</taxon>
        <taxon>Eurotiales</taxon>
        <taxon>Aspergillaceae</taxon>
        <taxon>Penicillium</taxon>
    </lineage>
</organism>
<evidence type="ECO:0000256" key="1">
    <source>
        <dbReference type="SAM" id="MobiDB-lite"/>
    </source>
</evidence>
<gene>
    <name evidence="2" type="ORF">PSALAMII_LOCUS10216</name>
</gene>
<dbReference type="OrthoDB" id="268594at2759"/>
<proteinExistence type="predicted"/>
<evidence type="ECO:0000313" key="2">
    <source>
        <dbReference type="EMBL" id="CAG8425587.1"/>
    </source>
</evidence>
<name>A0A9W4JW78_9EURO</name>
<feature type="compositionally biased region" description="Basic and acidic residues" evidence="1">
    <location>
        <begin position="42"/>
        <end position="54"/>
    </location>
</feature>
<dbReference type="Proteomes" id="UP001152592">
    <property type="component" value="Unassembled WGS sequence"/>
</dbReference>
<reference evidence="2" key="1">
    <citation type="submission" date="2021-07" db="EMBL/GenBank/DDBJ databases">
        <authorList>
            <person name="Branca A.L. A."/>
        </authorList>
    </citation>
    <scope>NUCLEOTIDE SEQUENCE</scope>
</reference>
<sequence length="224" mass="25577">MYTLYGIQKASFCCYPRKRFSPGSEFHFSTPHDTVWRVQEKVSQHTLRPDEPESHTQGSAPSTAEGTFLVQHDESNQVAFMRVYIQVPHCGTEFEDPDDRRVQASQCRIYEVKALQKLAQHHANPVPSLLAVKDDIQGEDGYVPGGYVVYLLFEKVSATRIVDARLGPSSIMERNGFLQQFPREERNEIRAQFANANAELCQIDIVHWDPGADHLIWDSERSKL</sequence>
<protein>
    <submittedName>
        <fullName evidence="2">Uncharacterized protein</fullName>
    </submittedName>
</protein>
<comment type="caution">
    <text evidence="2">The sequence shown here is derived from an EMBL/GenBank/DDBJ whole genome shotgun (WGS) entry which is preliminary data.</text>
</comment>
<feature type="region of interest" description="Disordered" evidence="1">
    <location>
        <begin position="42"/>
        <end position="63"/>
    </location>
</feature>
<dbReference type="AlphaFoldDB" id="A0A9W4JW78"/>
<evidence type="ECO:0000313" key="3">
    <source>
        <dbReference type="Proteomes" id="UP001152592"/>
    </source>
</evidence>
<accession>A0A9W4JW78</accession>